<accession>A0A1G2EUY9</accession>
<gene>
    <name evidence="1" type="ORF">A2931_04490</name>
</gene>
<evidence type="ECO:0008006" key="3">
    <source>
        <dbReference type="Google" id="ProtNLM"/>
    </source>
</evidence>
<proteinExistence type="predicted"/>
<dbReference type="PROSITE" id="PS00409">
    <property type="entry name" value="PROKAR_NTER_METHYL"/>
    <property type="match status" value="1"/>
</dbReference>
<dbReference type="NCBIfam" id="TIGR02532">
    <property type="entry name" value="IV_pilin_GFxxxE"/>
    <property type="match status" value="1"/>
</dbReference>
<evidence type="ECO:0000313" key="1">
    <source>
        <dbReference type="EMBL" id="OGZ29624.1"/>
    </source>
</evidence>
<sequence>MIMSKGFTLLETMVAISILALALAGVLSLASLGVRSSSGAANQIRAFFLASEAVEYVRNKRDSNVMAGADWLAGLGGCESGCYIDAYNDTITTCVGGSCPKIKFDPETNIFGYLSGSETVFTREVAITQVVSYETKLTSKISWMQGGISREFVLEERLFNLSF</sequence>
<protein>
    <recommendedName>
        <fullName evidence="3">Prepilin-type N-terminal cleavage/methylation domain-containing protein</fullName>
    </recommendedName>
</protein>
<dbReference type="EMBL" id="MHMQ01000034">
    <property type="protein sequence ID" value="OGZ29624.1"/>
    <property type="molecule type" value="Genomic_DNA"/>
</dbReference>
<dbReference type="InterPro" id="IPR012902">
    <property type="entry name" value="N_methyl_site"/>
</dbReference>
<comment type="caution">
    <text evidence="1">The sequence shown here is derived from an EMBL/GenBank/DDBJ whole genome shotgun (WGS) entry which is preliminary data.</text>
</comment>
<dbReference type="Pfam" id="PF07963">
    <property type="entry name" value="N_methyl"/>
    <property type="match status" value="1"/>
</dbReference>
<reference evidence="1 2" key="1">
    <citation type="journal article" date="2016" name="Nat. Commun.">
        <title>Thousands of microbial genomes shed light on interconnected biogeochemical processes in an aquifer system.</title>
        <authorList>
            <person name="Anantharaman K."/>
            <person name="Brown C.T."/>
            <person name="Hug L.A."/>
            <person name="Sharon I."/>
            <person name="Castelle C.J."/>
            <person name="Probst A.J."/>
            <person name="Thomas B.C."/>
            <person name="Singh A."/>
            <person name="Wilkins M.J."/>
            <person name="Karaoz U."/>
            <person name="Brodie E.L."/>
            <person name="Williams K.H."/>
            <person name="Hubbard S.S."/>
            <person name="Banfield J.F."/>
        </authorList>
    </citation>
    <scope>NUCLEOTIDE SEQUENCE [LARGE SCALE GENOMIC DNA]</scope>
</reference>
<organism evidence="1 2">
    <name type="scientific">Candidatus Niyogibacteria bacterium RIFCSPLOWO2_01_FULL_45_48</name>
    <dbReference type="NCBI Taxonomy" id="1801724"/>
    <lineage>
        <taxon>Bacteria</taxon>
        <taxon>Candidatus Niyogiibacteriota</taxon>
    </lineage>
</organism>
<dbReference type="Proteomes" id="UP000177486">
    <property type="component" value="Unassembled WGS sequence"/>
</dbReference>
<dbReference type="AlphaFoldDB" id="A0A1G2EUY9"/>
<evidence type="ECO:0000313" key="2">
    <source>
        <dbReference type="Proteomes" id="UP000177486"/>
    </source>
</evidence>
<name>A0A1G2EUY9_9BACT</name>